<name>A0A3L7A8X9_9MICO</name>
<dbReference type="SMART" id="SM00909">
    <property type="entry name" value="Germane"/>
    <property type="match status" value="1"/>
</dbReference>
<dbReference type="InterPro" id="IPR019606">
    <property type="entry name" value="GerMN"/>
</dbReference>
<gene>
    <name evidence="2" type="ORF">D9V32_07745</name>
</gene>
<dbReference type="Pfam" id="PF25976">
    <property type="entry name" value="LpqB_N"/>
    <property type="match status" value="1"/>
</dbReference>
<proteinExistence type="predicted"/>
<dbReference type="EMBL" id="RCUX01000005">
    <property type="protein sequence ID" value="RLP76041.1"/>
    <property type="molecule type" value="Genomic_DNA"/>
</dbReference>
<keyword evidence="3" id="KW-1185">Reference proteome</keyword>
<sequence length="567" mass="59762">MSAARMWRRRGAALVGAFTALLLISGCATIPRGGSVNAGHAVDRSEGPEVVFLARGPEKDASREELLTGFIEAAASPANNYATAREFLTTTLAGTWKPDARAIMDQAEQRRIESNEAVGGLTMTATPLATVDATGQYTPEFGNSSIQLDFTFAKVGGQWRISSAPDGVMLDPVKFREVFKPYTLRFFDPSWTALVPEVRWFPSRSSTSTNVVKALLAGPSPWLAGSVSTAFPEGTRLLTDTVPIENSTATINLNREASGQDELTLRRMKAQLVESLSEVSSIKSVTLSVNGVPQEATPLTISGARTDPRALVLTEAGFGFQTDDSIDKIPVISSQVEALNPTAATIDGSRQLVAALAPSGVSAIRPAGPELVDARAHLIPPSIDGSGYIWSVPADAPSELVAIGPDGKKLPVTVSWPDAAQIVSLQVSRDGTRVLAFVVSGGRSVLLVAGIQKDENGVPVRLGEPVRVPAAGGSARSATWVDENTVASLGTNEQGVAQIVQSVVGGRSDSLVPVTGGTMIVGGSNINQLRVLGEDGRMMFWRSGSWQQVATDVRLIATQQGAPERVE</sequence>
<organism evidence="2 3">
    <name type="scientific">Mycetocola tolaasinivorans</name>
    <dbReference type="NCBI Taxonomy" id="76635"/>
    <lineage>
        <taxon>Bacteria</taxon>
        <taxon>Bacillati</taxon>
        <taxon>Actinomycetota</taxon>
        <taxon>Actinomycetes</taxon>
        <taxon>Micrococcales</taxon>
        <taxon>Microbacteriaceae</taxon>
        <taxon>Mycetocola</taxon>
    </lineage>
</organism>
<dbReference type="AlphaFoldDB" id="A0A3L7A8X9"/>
<evidence type="ECO:0000313" key="2">
    <source>
        <dbReference type="EMBL" id="RLP76041.1"/>
    </source>
</evidence>
<dbReference type="SUPFAM" id="SSF82171">
    <property type="entry name" value="DPP6 N-terminal domain-like"/>
    <property type="match status" value="1"/>
</dbReference>
<dbReference type="InterPro" id="IPR018910">
    <property type="entry name" value="LpqB_C"/>
</dbReference>
<dbReference type="OrthoDB" id="3226781at2"/>
<dbReference type="RefSeq" id="WP_121648326.1">
    <property type="nucleotide sequence ID" value="NZ_RCUX01000005.1"/>
</dbReference>
<feature type="domain" description="GerMN" evidence="1">
    <location>
        <begin position="208"/>
        <end position="298"/>
    </location>
</feature>
<dbReference type="Pfam" id="PF10647">
    <property type="entry name" value="Gmad1"/>
    <property type="match status" value="1"/>
</dbReference>
<evidence type="ECO:0000313" key="3">
    <source>
        <dbReference type="Proteomes" id="UP000272503"/>
    </source>
</evidence>
<dbReference type="Proteomes" id="UP000272503">
    <property type="component" value="Unassembled WGS sequence"/>
</dbReference>
<dbReference type="InterPro" id="IPR059026">
    <property type="entry name" value="LpqB_N"/>
</dbReference>
<dbReference type="PROSITE" id="PS51257">
    <property type="entry name" value="PROKAR_LIPOPROTEIN"/>
    <property type="match status" value="1"/>
</dbReference>
<dbReference type="Pfam" id="PF10646">
    <property type="entry name" value="Germane"/>
    <property type="match status" value="1"/>
</dbReference>
<accession>A0A3L7A8X9</accession>
<protein>
    <recommendedName>
        <fullName evidence="1">GerMN domain-containing protein</fullName>
    </recommendedName>
</protein>
<comment type="caution">
    <text evidence="2">The sequence shown here is derived from an EMBL/GenBank/DDBJ whole genome shotgun (WGS) entry which is preliminary data.</text>
</comment>
<evidence type="ECO:0000259" key="1">
    <source>
        <dbReference type="SMART" id="SM00909"/>
    </source>
</evidence>
<reference evidence="2 3" key="1">
    <citation type="submission" date="2018-10" db="EMBL/GenBank/DDBJ databases">
        <authorList>
            <person name="Li J."/>
        </authorList>
    </citation>
    <scope>NUCLEOTIDE SEQUENCE [LARGE SCALE GENOMIC DNA]</scope>
    <source>
        <strain evidence="2 3">IF 016277</strain>
    </source>
</reference>